<keyword evidence="1" id="KW-0472">Membrane</keyword>
<feature type="transmembrane region" description="Helical" evidence="1">
    <location>
        <begin position="9"/>
        <end position="25"/>
    </location>
</feature>
<reference evidence="2" key="2">
    <citation type="journal article" date="2012" name="PLoS ONE">
        <title>A Deeply Branching Thermophilic Bacterium with an Ancient Acetyl-CoA Pathway Dominates a Subsurface Ecosystem.</title>
        <authorList>
            <person name="Takami H."/>
            <person name="Noguchi H."/>
            <person name="Takaki Y."/>
            <person name="Uchiyama I."/>
            <person name="Toyoda A."/>
            <person name="Nishi S."/>
            <person name="Chee G.-J."/>
            <person name="Arai W."/>
            <person name="Nunoura T."/>
            <person name="Itoh T."/>
            <person name="Hattori M."/>
            <person name="Takai K."/>
        </authorList>
    </citation>
    <scope>NUCLEOTIDE SEQUENCE</scope>
</reference>
<dbReference type="AlphaFoldDB" id="H5SDX1"/>
<organism evidence="2">
    <name type="scientific">uncultured Chloroflexota bacterium</name>
    <dbReference type="NCBI Taxonomy" id="166587"/>
    <lineage>
        <taxon>Bacteria</taxon>
        <taxon>Bacillati</taxon>
        <taxon>Chloroflexota</taxon>
        <taxon>environmental samples</taxon>
    </lineage>
</organism>
<keyword evidence="1" id="KW-0812">Transmembrane</keyword>
<evidence type="ECO:0000256" key="1">
    <source>
        <dbReference type="SAM" id="Phobius"/>
    </source>
</evidence>
<feature type="transmembrane region" description="Helical" evidence="1">
    <location>
        <begin position="31"/>
        <end position="50"/>
    </location>
</feature>
<sequence>MSGTFRRNLAWSNAGILIALLLLGLPAPYGFFLTAGFAAMSFLIGLRLWLQKKEYNSNLVAGYPLQPSRPVPFLATCRRKLLAGVGDAGRPGIDLGFRLRRLVSLMSEACCDRVLSPCYVVPEF</sequence>
<dbReference type="EMBL" id="AP011686">
    <property type="protein sequence ID" value="BAL54357.1"/>
    <property type="molecule type" value="Genomic_DNA"/>
</dbReference>
<name>H5SDX1_9CHLR</name>
<protein>
    <submittedName>
        <fullName evidence="2">Uncharacterized protein</fullName>
    </submittedName>
</protein>
<gene>
    <name evidence="2" type="ORF">HGMM_F14G08C07</name>
</gene>
<reference evidence="2" key="1">
    <citation type="journal article" date="2005" name="Environ. Microbiol.">
        <title>Genetic and functional properties of uncultivated thermophilic crenarchaeotes from a subsurface gold mine as revealed by analysis of genome fragments.</title>
        <authorList>
            <person name="Nunoura T."/>
            <person name="Hirayama H."/>
            <person name="Takami H."/>
            <person name="Oida H."/>
            <person name="Nishi S."/>
            <person name="Shimamura S."/>
            <person name="Suzuki Y."/>
            <person name="Inagaki F."/>
            <person name="Takai K."/>
            <person name="Nealson K.H."/>
            <person name="Horikoshi K."/>
        </authorList>
    </citation>
    <scope>NUCLEOTIDE SEQUENCE</scope>
</reference>
<accession>H5SDX1</accession>
<keyword evidence="1" id="KW-1133">Transmembrane helix</keyword>
<proteinExistence type="predicted"/>
<evidence type="ECO:0000313" key="2">
    <source>
        <dbReference type="EMBL" id="BAL54357.1"/>
    </source>
</evidence>